<dbReference type="OrthoDB" id="3032521at2759"/>
<evidence type="ECO:0000313" key="3">
    <source>
        <dbReference type="EMBL" id="KDR81600.1"/>
    </source>
</evidence>
<dbReference type="HOGENOM" id="CLU_1865257_0_0_1"/>
<evidence type="ECO:0000256" key="2">
    <source>
        <dbReference type="SAM" id="MobiDB-lite"/>
    </source>
</evidence>
<proteinExistence type="predicted"/>
<gene>
    <name evidence="3" type="ORF">GALMADRAFT_239651</name>
</gene>
<dbReference type="EMBL" id="KL142370">
    <property type="protein sequence ID" value="KDR81600.1"/>
    <property type="molecule type" value="Genomic_DNA"/>
</dbReference>
<dbReference type="Proteomes" id="UP000027222">
    <property type="component" value="Unassembled WGS sequence"/>
</dbReference>
<protein>
    <submittedName>
        <fullName evidence="3">Uncharacterized protein</fullName>
    </submittedName>
</protein>
<name>A0A067TEF8_GALM3</name>
<feature type="region of interest" description="Disordered" evidence="2">
    <location>
        <begin position="1"/>
        <end position="47"/>
    </location>
</feature>
<sequence length="137" mass="15553">MSREYKKTRKQSRKHRKATAENIKKANAQQSHGNPLGERTNTIPLQSPTKAINKRLKKENKNLQKKAAESTQKYWNARRRTLKLEKAAAARKADQKREKADSARLRGVVNLLGKSLEDLKRSAQETTSCLGTNQCTP</sequence>
<evidence type="ECO:0000256" key="1">
    <source>
        <dbReference type="SAM" id="Coils"/>
    </source>
</evidence>
<reference evidence="4" key="1">
    <citation type="journal article" date="2014" name="Proc. Natl. Acad. Sci. U.S.A.">
        <title>Extensive sampling of basidiomycete genomes demonstrates inadequacy of the white-rot/brown-rot paradigm for wood decay fungi.</title>
        <authorList>
            <person name="Riley R."/>
            <person name="Salamov A.A."/>
            <person name="Brown D.W."/>
            <person name="Nagy L.G."/>
            <person name="Floudas D."/>
            <person name="Held B.W."/>
            <person name="Levasseur A."/>
            <person name="Lombard V."/>
            <person name="Morin E."/>
            <person name="Otillar R."/>
            <person name="Lindquist E.A."/>
            <person name="Sun H."/>
            <person name="LaButti K.M."/>
            <person name="Schmutz J."/>
            <person name="Jabbour D."/>
            <person name="Luo H."/>
            <person name="Baker S.E."/>
            <person name="Pisabarro A.G."/>
            <person name="Walton J.D."/>
            <person name="Blanchette R.A."/>
            <person name="Henrissat B."/>
            <person name="Martin F."/>
            <person name="Cullen D."/>
            <person name="Hibbett D.S."/>
            <person name="Grigoriev I.V."/>
        </authorList>
    </citation>
    <scope>NUCLEOTIDE SEQUENCE [LARGE SCALE GENOMIC DNA]</scope>
    <source>
        <strain evidence="4">CBS 339.88</strain>
    </source>
</reference>
<dbReference type="AlphaFoldDB" id="A0A067TEF8"/>
<evidence type="ECO:0000313" key="4">
    <source>
        <dbReference type="Proteomes" id="UP000027222"/>
    </source>
</evidence>
<accession>A0A067TEF8</accession>
<feature type="compositionally biased region" description="Polar residues" evidence="2">
    <location>
        <begin position="27"/>
        <end position="47"/>
    </location>
</feature>
<keyword evidence="1" id="KW-0175">Coiled coil</keyword>
<keyword evidence="4" id="KW-1185">Reference proteome</keyword>
<organism evidence="3 4">
    <name type="scientific">Galerina marginata (strain CBS 339.88)</name>
    <dbReference type="NCBI Taxonomy" id="685588"/>
    <lineage>
        <taxon>Eukaryota</taxon>
        <taxon>Fungi</taxon>
        <taxon>Dikarya</taxon>
        <taxon>Basidiomycota</taxon>
        <taxon>Agaricomycotina</taxon>
        <taxon>Agaricomycetes</taxon>
        <taxon>Agaricomycetidae</taxon>
        <taxon>Agaricales</taxon>
        <taxon>Agaricineae</taxon>
        <taxon>Strophariaceae</taxon>
        <taxon>Galerina</taxon>
    </lineage>
</organism>
<feature type="compositionally biased region" description="Basic residues" evidence="2">
    <location>
        <begin position="1"/>
        <end position="17"/>
    </location>
</feature>
<feature type="coiled-coil region" evidence="1">
    <location>
        <begin position="53"/>
        <end position="99"/>
    </location>
</feature>